<organism evidence="1 2">
    <name type="scientific">Candidatus Chloroploca mongolica</name>
    <dbReference type="NCBI Taxonomy" id="2528176"/>
    <lineage>
        <taxon>Bacteria</taxon>
        <taxon>Bacillati</taxon>
        <taxon>Chloroflexota</taxon>
        <taxon>Chloroflexia</taxon>
        <taxon>Chloroflexales</taxon>
        <taxon>Chloroflexineae</taxon>
        <taxon>Oscillochloridaceae</taxon>
        <taxon>Candidatus Chloroploca</taxon>
    </lineage>
</organism>
<protein>
    <recommendedName>
        <fullName evidence="3">Right handed beta helix domain-containing protein</fullName>
    </recommendedName>
</protein>
<dbReference type="Gene3D" id="2.160.20.10">
    <property type="entry name" value="Single-stranded right-handed beta-helix, Pectin lyase-like"/>
    <property type="match status" value="1"/>
</dbReference>
<accession>A0ABS4DFA7</accession>
<sequence length="459" mass="50393">MYSINHENQPGKNYYTREVIRMPILAAEDYWRTEDGDDWAPALLRAQRAIEKGGEITLLQQEEYTFRSELPIIRRVAIRGADVGLSAEAGTRLRFIGCPGVRVVFPDDEAYPDAHGGFCTLERLVLIYGGKPTDEVDHHGILVQRTCSLSHVFVTGFPGDGVRVQGDVRRTPRTGANICAFYRVRSYGNGRCGFYFQGGDANASTIIACDATLNGARDLPDANHGFHDDSFIGNYFFGCHAASNSGRGYKCTKVSAGSVVVACYSEQRPGGIGCDEITYPNFNVFGTLTPAPDARVDGLRRHNPMRLTDFHAGGIEVDGVETVEARFARHGTTELMHFWSKGDPQGYKFQLSPAGPQAETWAWMHQGSATYSPLAFTKPGHARNRGHAIARRGIITGKAQVRLGSGEAPPAASDAEDVWQRGDRWFVSPPPASGEPLEYICTERAADETLTWVATVWMP</sequence>
<evidence type="ECO:0008006" key="3">
    <source>
        <dbReference type="Google" id="ProtNLM"/>
    </source>
</evidence>
<name>A0ABS4DFA7_9CHLR</name>
<evidence type="ECO:0000313" key="1">
    <source>
        <dbReference type="EMBL" id="MBP1468105.1"/>
    </source>
</evidence>
<dbReference type="EMBL" id="SIJK02000056">
    <property type="protein sequence ID" value="MBP1468105.1"/>
    <property type="molecule type" value="Genomic_DNA"/>
</dbReference>
<reference evidence="1 2" key="1">
    <citation type="submission" date="2021-03" db="EMBL/GenBank/DDBJ databases">
        <authorList>
            <person name="Grouzdev D.S."/>
        </authorList>
    </citation>
    <scope>NUCLEOTIDE SEQUENCE [LARGE SCALE GENOMIC DNA]</scope>
    <source>
        <strain evidence="1 2">M50-1</strain>
    </source>
</reference>
<comment type="caution">
    <text evidence="1">The sequence shown here is derived from an EMBL/GenBank/DDBJ whole genome shotgun (WGS) entry which is preliminary data.</text>
</comment>
<proteinExistence type="predicted"/>
<keyword evidence="2" id="KW-1185">Reference proteome</keyword>
<dbReference type="RefSeq" id="WP_135480523.1">
    <property type="nucleotide sequence ID" value="NZ_SIJK02000056.1"/>
</dbReference>
<evidence type="ECO:0000313" key="2">
    <source>
        <dbReference type="Proteomes" id="UP001193081"/>
    </source>
</evidence>
<dbReference type="Proteomes" id="UP001193081">
    <property type="component" value="Unassembled WGS sequence"/>
</dbReference>
<dbReference type="InterPro" id="IPR012334">
    <property type="entry name" value="Pectin_lyas_fold"/>
</dbReference>
<gene>
    <name evidence="1" type="ORF">EYB53_020495</name>
</gene>